<proteinExistence type="predicted"/>
<evidence type="ECO:0000313" key="2">
    <source>
        <dbReference type="Proteomes" id="UP001285441"/>
    </source>
</evidence>
<evidence type="ECO:0000313" key="1">
    <source>
        <dbReference type="EMBL" id="KAK3387690.1"/>
    </source>
</evidence>
<reference evidence="1" key="2">
    <citation type="submission" date="2023-06" db="EMBL/GenBank/DDBJ databases">
        <authorList>
            <consortium name="Lawrence Berkeley National Laboratory"/>
            <person name="Haridas S."/>
            <person name="Hensen N."/>
            <person name="Bonometti L."/>
            <person name="Westerberg I."/>
            <person name="Brannstrom I.O."/>
            <person name="Guillou S."/>
            <person name="Cros-Aarteil S."/>
            <person name="Calhoun S."/>
            <person name="Kuo A."/>
            <person name="Mondo S."/>
            <person name="Pangilinan J."/>
            <person name="Riley R."/>
            <person name="LaButti K."/>
            <person name="Andreopoulos B."/>
            <person name="Lipzen A."/>
            <person name="Chen C."/>
            <person name="Yanf M."/>
            <person name="Daum C."/>
            <person name="Ng V."/>
            <person name="Clum A."/>
            <person name="Steindorff A."/>
            <person name="Ohm R."/>
            <person name="Martin F."/>
            <person name="Silar P."/>
            <person name="Natvig D."/>
            <person name="Lalanne C."/>
            <person name="Gautier V."/>
            <person name="Ament-velasquez S.L."/>
            <person name="Kruys A."/>
            <person name="Hutchinson M.I."/>
            <person name="Powell A.J."/>
            <person name="Barry K."/>
            <person name="Miller A.N."/>
            <person name="Grigoriev I.V."/>
            <person name="Debuchy R."/>
            <person name="Gladieux P."/>
            <person name="Thoren M.H."/>
            <person name="Johannesson H."/>
        </authorList>
    </citation>
    <scope>NUCLEOTIDE SEQUENCE</scope>
    <source>
        <strain evidence="1">CBS 232.78</strain>
    </source>
</reference>
<reference evidence="1" key="1">
    <citation type="journal article" date="2023" name="Mol. Phylogenet. Evol.">
        <title>Genome-scale phylogeny and comparative genomics of the fungal order Sordariales.</title>
        <authorList>
            <person name="Hensen N."/>
            <person name="Bonometti L."/>
            <person name="Westerberg I."/>
            <person name="Brannstrom I.O."/>
            <person name="Guillou S."/>
            <person name="Cros-Aarteil S."/>
            <person name="Calhoun S."/>
            <person name="Haridas S."/>
            <person name="Kuo A."/>
            <person name="Mondo S."/>
            <person name="Pangilinan J."/>
            <person name="Riley R."/>
            <person name="LaButti K."/>
            <person name="Andreopoulos B."/>
            <person name="Lipzen A."/>
            <person name="Chen C."/>
            <person name="Yan M."/>
            <person name="Daum C."/>
            <person name="Ng V."/>
            <person name="Clum A."/>
            <person name="Steindorff A."/>
            <person name="Ohm R.A."/>
            <person name="Martin F."/>
            <person name="Silar P."/>
            <person name="Natvig D.O."/>
            <person name="Lalanne C."/>
            <person name="Gautier V."/>
            <person name="Ament-Velasquez S.L."/>
            <person name="Kruys A."/>
            <person name="Hutchinson M.I."/>
            <person name="Powell A.J."/>
            <person name="Barry K."/>
            <person name="Miller A.N."/>
            <person name="Grigoriev I.V."/>
            <person name="Debuchy R."/>
            <person name="Gladieux P."/>
            <person name="Hiltunen Thoren M."/>
            <person name="Johannesson H."/>
        </authorList>
    </citation>
    <scope>NUCLEOTIDE SEQUENCE</scope>
    <source>
        <strain evidence="1">CBS 232.78</strain>
    </source>
</reference>
<dbReference type="PANTHER" id="PTHR10039:SF5">
    <property type="entry name" value="NACHT DOMAIN-CONTAINING PROTEIN"/>
    <property type="match status" value="1"/>
</dbReference>
<dbReference type="Proteomes" id="UP001285441">
    <property type="component" value="Unassembled WGS sequence"/>
</dbReference>
<organism evidence="1 2">
    <name type="scientific">Podospora didyma</name>
    <dbReference type="NCBI Taxonomy" id="330526"/>
    <lineage>
        <taxon>Eukaryota</taxon>
        <taxon>Fungi</taxon>
        <taxon>Dikarya</taxon>
        <taxon>Ascomycota</taxon>
        <taxon>Pezizomycotina</taxon>
        <taxon>Sordariomycetes</taxon>
        <taxon>Sordariomycetidae</taxon>
        <taxon>Sordariales</taxon>
        <taxon>Podosporaceae</taxon>
        <taxon>Podospora</taxon>
    </lineage>
</organism>
<keyword evidence="2" id="KW-1185">Reference proteome</keyword>
<protein>
    <submittedName>
        <fullName evidence="1">Uncharacterized protein</fullName>
    </submittedName>
</protein>
<dbReference type="EMBL" id="JAULSW010000003">
    <property type="protein sequence ID" value="KAK3387690.1"/>
    <property type="molecule type" value="Genomic_DNA"/>
</dbReference>
<sequence length="209" mass="23414">MLKMHTLTANDMTAFVTGRCQQNKGYAVLKNLYPQQMALLARDIVSKAEGVFLWVSIVVNELPEYISEGRTMVDLQQTLETLPADTSGLYDATWARIPHHKLPNASVTMQIVKAAHGPLPWFLIWLADESRSATVNIDDFPLDSRPYAQQALSRRLATCTRGILEISSGFKLYVGFTHKTARDWANQPTAWQRLCSSYVSGCSHSPCRP</sequence>
<name>A0AAE0NUI0_9PEZI</name>
<dbReference type="AlphaFoldDB" id="A0AAE0NUI0"/>
<dbReference type="PANTHER" id="PTHR10039">
    <property type="entry name" value="AMELOGENIN"/>
    <property type="match status" value="1"/>
</dbReference>
<gene>
    <name evidence="1" type="ORF">B0H63DRAFT_163588</name>
</gene>
<accession>A0AAE0NUI0</accession>
<comment type="caution">
    <text evidence="1">The sequence shown here is derived from an EMBL/GenBank/DDBJ whole genome shotgun (WGS) entry which is preliminary data.</text>
</comment>